<reference evidence="14 15" key="1">
    <citation type="journal article" date="2018" name="MBio">
        <title>Comparative Genomics Reveals the Core Gene Toolbox for the Fungus-Insect Symbiosis.</title>
        <authorList>
            <person name="Wang Y."/>
            <person name="Stata M."/>
            <person name="Wang W."/>
            <person name="Stajich J.E."/>
            <person name="White M.M."/>
            <person name="Moncalvo J.M."/>
        </authorList>
    </citation>
    <scope>NUCLEOTIDE SEQUENCE [LARGE SCALE GENOMIC DNA]</scope>
    <source>
        <strain evidence="14 15">AUS-77-4</strain>
    </source>
</reference>
<dbReference type="GO" id="GO:0006696">
    <property type="term" value="P:ergosterol biosynthetic process"/>
    <property type="evidence" value="ECO:0007669"/>
    <property type="project" value="TreeGrafter"/>
</dbReference>
<sequence>MYLVFRSYGLGPFVWVANNFFQFMVSALIFATLQSLAVYMMSFGKDKLLALGGNSGYFAYDFFIGRELNPQFMGVDIKYFCELRPGLIGWAFLNLCFIAKQYSRFHFVSNSILIVSTSQIVYVLDSLWFERAVLTTMDITTEGFGWMLSMGDLCWVPSLYTLQARYLSFYPLVLTNWYALLVSTLSLFSYLLFRLSNYEKNEFRSNPNSSYVKNLKFIETKAGSRLLVSGWWGLARHINYTGDWFLGLSQCMATGFDTPLTYTFSIYFLTLLLHRNYRDEHKCKTKYGKDWDRYCGIVKYKFIPYVY</sequence>
<keyword evidence="4 13" id="KW-0812">Transmembrane</keyword>
<dbReference type="PROSITE" id="PS01018">
    <property type="entry name" value="STEROL_REDUCT_2"/>
    <property type="match status" value="1"/>
</dbReference>
<evidence type="ECO:0000256" key="6">
    <source>
        <dbReference type="ARBA" id="ARBA00022989"/>
    </source>
</evidence>
<keyword evidence="8" id="KW-0756">Sterol biosynthesis</keyword>
<dbReference type="PANTHER" id="PTHR21257">
    <property type="entry name" value="DELTA(14)-STEROL REDUCTASE"/>
    <property type="match status" value="1"/>
</dbReference>
<protein>
    <recommendedName>
        <fullName evidence="16">Steroid 5-alpha reductase C-terminal domain-containing protein</fullName>
    </recommendedName>
</protein>
<proteinExistence type="inferred from homology"/>
<evidence type="ECO:0000256" key="13">
    <source>
        <dbReference type="SAM" id="Phobius"/>
    </source>
</evidence>
<evidence type="ECO:0000256" key="10">
    <source>
        <dbReference type="ARBA" id="ARBA00023136"/>
    </source>
</evidence>
<evidence type="ECO:0000256" key="12">
    <source>
        <dbReference type="ARBA" id="ARBA00023221"/>
    </source>
</evidence>
<dbReference type="PANTHER" id="PTHR21257:SF52">
    <property type="entry name" value="DELTA(14)-STEROL REDUCTASE TM7SF2"/>
    <property type="match status" value="1"/>
</dbReference>
<keyword evidence="5" id="KW-0752">Steroid biosynthesis</keyword>
<keyword evidence="15" id="KW-1185">Reference proteome</keyword>
<evidence type="ECO:0008006" key="16">
    <source>
        <dbReference type="Google" id="ProtNLM"/>
    </source>
</evidence>
<dbReference type="GO" id="GO:0005789">
    <property type="term" value="C:endoplasmic reticulum membrane"/>
    <property type="evidence" value="ECO:0007669"/>
    <property type="project" value="TreeGrafter"/>
</dbReference>
<keyword evidence="11" id="KW-1207">Sterol metabolism</keyword>
<evidence type="ECO:0000256" key="3">
    <source>
        <dbReference type="ARBA" id="ARBA00022516"/>
    </source>
</evidence>
<keyword evidence="7" id="KW-0560">Oxidoreductase</keyword>
<feature type="transmembrane region" description="Helical" evidence="13">
    <location>
        <begin position="260"/>
        <end position="277"/>
    </location>
</feature>
<evidence type="ECO:0000256" key="9">
    <source>
        <dbReference type="ARBA" id="ARBA00023098"/>
    </source>
</evidence>
<organism evidence="14 15">
    <name type="scientific">Furculomyces boomerangus</name>
    <dbReference type="NCBI Taxonomy" id="61424"/>
    <lineage>
        <taxon>Eukaryota</taxon>
        <taxon>Fungi</taxon>
        <taxon>Fungi incertae sedis</taxon>
        <taxon>Zoopagomycota</taxon>
        <taxon>Kickxellomycotina</taxon>
        <taxon>Harpellomycetes</taxon>
        <taxon>Harpellales</taxon>
        <taxon>Harpellaceae</taxon>
        <taxon>Furculomyces</taxon>
    </lineage>
</organism>
<keyword evidence="3" id="KW-0444">Lipid biosynthesis</keyword>
<dbReference type="GO" id="GO:0050613">
    <property type="term" value="F:Delta14-sterol reductase activity"/>
    <property type="evidence" value="ECO:0007669"/>
    <property type="project" value="TreeGrafter"/>
</dbReference>
<dbReference type="EMBL" id="MBFT01000610">
    <property type="protein sequence ID" value="PVU88590.1"/>
    <property type="molecule type" value="Genomic_DNA"/>
</dbReference>
<evidence type="ECO:0000256" key="11">
    <source>
        <dbReference type="ARBA" id="ARBA00023166"/>
    </source>
</evidence>
<evidence type="ECO:0000256" key="2">
    <source>
        <dbReference type="ARBA" id="ARBA00005402"/>
    </source>
</evidence>
<comment type="similarity">
    <text evidence="2">Belongs to the ERG4/ERG24 family.</text>
</comment>
<feature type="transmembrane region" description="Helical" evidence="13">
    <location>
        <begin position="144"/>
        <end position="162"/>
    </location>
</feature>
<evidence type="ECO:0000256" key="8">
    <source>
        <dbReference type="ARBA" id="ARBA00023011"/>
    </source>
</evidence>
<keyword evidence="12" id="KW-0753">Steroid metabolism</keyword>
<evidence type="ECO:0000256" key="4">
    <source>
        <dbReference type="ARBA" id="ARBA00022692"/>
    </source>
</evidence>
<dbReference type="Gene3D" id="1.20.120.1630">
    <property type="match status" value="1"/>
</dbReference>
<evidence type="ECO:0000313" key="15">
    <source>
        <dbReference type="Proteomes" id="UP000245699"/>
    </source>
</evidence>
<dbReference type="STRING" id="61424.A0A2T9Y8B4"/>
<dbReference type="Proteomes" id="UP000245699">
    <property type="component" value="Unassembled WGS sequence"/>
</dbReference>
<evidence type="ECO:0000256" key="7">
    <source>
        <dbReference type="ARBA" id="ARBA00023002"/>
    </source>
</evidence>
<dbReference type="AlphaFoldDB" id="A0A2T9Y8B4"/>
<accession>A0A2T9Y8B4</accession>
<evidence type="ECO:0000313" key="14">
    <source>
        <dbReference type="EMBL" id="PVU88590.1"/>
    </source>
</evidence>
<gene>
    <name evidence="14" type="ORF">BB559_005524</name>
</gene>
<evidence type="ECO:0000256" key="5">
    <source>
        <dbReference type="ARBA" id="ARBA00022955"/>
    </source>
</evidence>
<dbReference type="InterPro" id="IPR001171">
    <property type="entry name" value="ERG24_DHCR-like"/>
</dbReference>
<comment type="subcellular location">
    <subcellularLocation>
        <location evidence="1">Membrane</location>
        <topology evidence="1">Multi-pass membrane protein</topology>
    </subcellularLocation>
</comment>
<name>A0A2T9Y8B4_9FUNG</name>
<dbReference type="OrthoDB" id="10262235at2759"/>
<keyword evidence="6 13" id="KW-1133">Transmembrane helix</keyword>
<dbReference type="Pfam" id="PF01222">
    <property type="entry name" value="ERG4_ERG24"/>
    <property type="match status" value="1"/>
</dbReference>
<feature type="transmembrane region" description="Helical" evidence="13">
    <location>
        <begin position="20"/>
        <end position="41"/>
    </location>
</feature>
<dbReference type="InterPro" id="IPR018083">
    <property type="entry name" value="Sterol_reductase_CS"/>
</dbReference>
<comment type="caution">
    <text evidence="14">The sequence shown here is derived from an EMBL/GenBank/DDBJ whole genome shotgun (WGS) entry which is preliminary data.</text>
</comment>
<evidence type="ECO:0000256" key="1">
    <source>
        <dbReference type="ARBA" id="ARBA00004141"/>
    </source>
</evidence>
<feature type="transmembrane region" description="Helical" evidence="13">
    <location>
        <begin position="105"/>
        <end position="124"/>
    </location>
</feature>
<keyword evidence="10 13" id="KW-0472">Membrane</keyword>
<keyword evidence="9" id="KW-0443">Lipid metabolism</keyword>
<feature type="transmembrane region" description="Helical" evidence="13">
    <location>
        <begin position="169"/>
        <end position="193"/>
    </location>
</feature>